<dbReference type="Gene3D" id="3.10.105.10">
    <property type="entry name" value="Dipeptide-binding Protein, Domain 3"/>
    <property type="match status" value="1"/>
</dbReference>
<proteinExistence type="predicted"/>
<keyword evidence="2" id="KW-1185">Reference proteome</keyword>
<dbReference type="Proteomes" id="UP000277766">
    <property type="component" value="Unassembled WGS sequence"/>
</dbReference>
<dbReference type="RefSeq" id="WP_126352007.1">
    <property type="nucleotide sequence ID" value="NZ_RXPE01000011.1"/>
</dbReference>
<name>A0A3S0I7Y3_9DEIO</name>
<comment type="caution">
    <text evidence="1">The sequence shown here is derived from an EMBL/GenBank/DDBJ whole genome shotgun (WGS) entry which is preliminary data.</text>
</comment>
<organism evidence="1 2">
    <name type="scientific">Deinococcus radiophilus</name>
    <dbReference type="NCBI Taxonomy" id="32062"/>
    <lineage>
        <taxon>Bacteria</taxon>
        <taxon>Thermotogati</taxon>
        <taxon>Deinococcota</taxon>
        <taxon>Deinococci</taxon>
        <taxon>Deinococcales</taxon>
        <taxon>Deinococcaceae</taxon>
        <taxon>Deinococcus</taxon>
    </lineage>
</organism>
<dbReference type="SUPFAM" id="SSF53850">
    <property type="entry name" value="Periplasmic binding protein-like II"/>
    <property type="match status" value="1"/>
</dbReference>
<protein>
    <recommendedName>
        <fullName evidence="3">Solute-binding protein family 5 domain-containing protein</fullName>
    </recommendedName>
</protein>
<sequence length="173" mass="19161">MAAESHCRAAHDGQAWEHGFRLIAAYGNWYGKLVLELLVQDLLRLNPKFVLEAVPNDPSRSAPLAYVGAQSDAPEPDDLLRTFYHSESPLADQAGFEGEQLNRWLDAAQLEFDPQRRAELYARAVAEAERQGRHIVLPVPDLVDIYAADIAGTAGPLQPGGGLLWKDLRRAEH</sequence>
<gene>
    <name evidence="1" type="ORF">EJ104_06805</name>
</gene>
<accession>A0A3S0I7Y3</accession>
<dbReference type="AlphaFoldDB" id="A0A3S0I7Y3"/>
<evidence type="ECO:0008006" key="3">
    <source>
        <dbReference type="Google" id="ProtNLM"/>
    </source>
</evidence>
<dbReference type="EMBL" id="RXPE01000011">
    <property type="protein sequence ID" value="RTR27262.1"/>
    <property type="molecule type" value="Genomic_DNA"/>
</dbReference>
<evidence type="ECO:0000313" key="2">
    <source>
        <dbReference type="Proteomes" id="UP000277766"/>
    </source>
</evidence>
<reference evidence="1 2" key="1">
    <citation type="submission" date="2018-12" db="EMBL/GenBank/DDBJ databases">
        <title>Deinococcus radiophilus ATCC 27603 genome sequencing and assembly.</title>
        <authorList>
            <person name="Maclea K.S."/>
            <person name="Maynard C.R."/>
        </authorList>
    </citation>
    <scope>NUCLEOTIDE SEQUENCE [LARGE SCALE GENOMIC DNA]</scope>
    <source>
        <strain evidence="1 2">ATCC 27603</strain>
    </source>
</reference>
<evidence type="ECO:0000313" key="1">
    <source>
        <dbReference type="EMBL" id="RTR27262.1"/>
    </source>
</evidence>